<sequence>SSVRGTRCLRCSVCLERLAQVVKCCVILISRPEVASSVHEFTMYVSFPSSPEAIVNRHNSCAPRLAFKSYYSIVKFAASKLNNFRTLHVSSFLLFPDTQFPHLFGCTLPAIAGITPFLRRNQQISCLKVNPCVGLLDFRAGSALRIVSPIPPIHMPKLQHFTGPDIIAFAVVPGSLTSRATIYGETTWAMSFSDTIAALARSNVDITILSIVISTWDCGLLSAIANHISRLQEFIVYIGSGAYGQGKESLFILELLPPASFDCDLDKECYILCRWGEIAPALIFVVLPSKTNWMRFNGLRLPYSNNRGRVGVGTSDLKWLIRAAVTLPTLPPEYLTFAEELAGEDGILALKKAIENDGVLPDFVFTDEGLQLLFPPKVRIVFLDLLVQFLPPTINDVVLIYSLGGPFGTDTAFLHILLMVRELQRIQCSFTYVVDLTPPALRIAQALHQHRT</sequence>
<keyword evidence="2" id="KW-1185">Reference proteome</keyword>
<protein>
    <submittedName>
        <fullName evidence="1">Uncharacterized protein</fullName>
    </submittedName>
</protein>
<accession>A0AAD7G1L3</accession>
<organism evidence="1 2">
    <name type="scientific">Mycena rosella</name>
    <name type="common">Pink bonnet</name>
    <name type="synonym">Agaricus rosellus</name>
    <dbReference type="NCBI Taxonomy" id="1033263"/>
    <lineage>
        <taxon>Eukaryota</taxon>
        <taxon>Fungi</taxon>
        <taxon>Dikarya</taxon>
        <taxon>Basidiomycota</taxon>
        <taxon>Agaricomycotina</taxon>
        <taxon>Agaricomycetes</taxon>
        <taxon>Agaricomycetidae</taxon>
        <taxon>Agaricales</taxon>
        <taxon>Marasmiineae</taxon>
        <taxon>Mycenaceae</taxon>
        <taxon>Mycena</taxon>
    </lineage>
</organism>
<dbReference type="EMBL" id="JARKIE010000367">
    <property type="protein sequence ID" value="KAJ7649230.1"/>
    <property type="molecule type" value="Genomic_DNA"/>
</dbReference>
<evidence type="ECO:0000313" key="1">
    <source>
        <dbReference type="EMBL" id="KAJ7649230.1"/>
    </source>
</evidence>
<comment type="caution">
    <text evidence="1">The sequence shown here is derived from an EMBL/GenBank/DDBJ whole genome shotgun (WGS) entry which is preliminary data.</text>
</comment>
<dbReference type="Proteomes" id="UP001221757">
    <property type="component" value="Unassembled WGS sequence"/>
</dbReference>
<dbReference type="AlphaFoldDB" id="A0AAD7G1L3"/>
<proteinExistence type="predicted"/>
<gene>
    <name evidence="1" type="ORF">B0H17DRAFT_1270914</name>
</gene>
<feature type="non-terminal residue" evidence="1">
    <location>
        <position position="452"/>
    </location>
</feature>
<name>A0AAD7G1L3_MYCRO</name>
<evidence type="ECO:0000313" key="2">
    <source>
        <dbReference type="Proteomes" id="UP001221757"/>
    </source>
</evidence>
<reference evidence="1" key="1">
    <citation type="submission" date="2023-03" db="EMBL/GenBank/DDBJ databases">
        <title>Massive genome expansion in bonnet fungi (Mycena s.s.) driven by repeated elements and novel gene families across ecological guilds.</title>
        <authorList>
            <consortium name="Lawrence Berkeley National Laboratory"/>
            <person name="Harder C.B."/>
            <person name="Miyauchi S."/>
            <person name="Viragh M."/>
            <person name="Kuo A."/>
            <person name="Thoen E."/>
            <person name="Andreopoulos B."/>
            <person name="Lu D."/>
            <person name="Skrede I."/>
            <person name="Drula E."/>
            <person name="Henrissat B."/>
            <person name="Morin E."/>
            <person name="Kohler A."/>
            <person name="Barry K."/>
            <person name="LaButti K."/>
            <person name="Morin E."/>
            <person name="Salamov A."/>
            <person name="Lipzen A."/>
            <person name="Mereny Z."/>
            <person name="Hegedus B."/>
            <person name="Baldrian P."/>
            <person name="Stursova M."/>
            <person name="Weitz H."/>
            <person name="Taylor A."/>
            <person name="Grigoriev I.V."/>
            <person name="Nagy L.G."/>
            <person name="Martin F."/>
            <person name="Kauserud H."/>
        </authorList>
    </citation>
    <scope>NUCLEOTIDE SEQUENCE</scope>
    <source>
        <strain evidence="1">CBHHK067</strain>
    </source>
</reference>